<dbReference type="Proteomes" id="UP000261032">
    <property type="component" value="Unassembled WGS sequence"/>
</dbReference>
<evidence type="ECO:0000313" key="2">
    <source>
        <dbReference type="Proteomes" id="UP000261032"/>
    </source>
</evidence>
<sequence length="280" mass="32557">MEERTKKFFDEIEKYINKVINNDELMKKNIKYMYRHPNCEWYNIAAVLLQNPAADTVMSVSAFKKLCNDTSLCPRLGKKAYRVAVPEINKSGNLTYNLLPVFDISDLNKPVVTDNETPLRKKIEKYGGATAVTMLLNRYTTLEEIVTAVIVNNYNSYISKEELERNKEVIKNCIMFSLGRVFNVNPNLNTCFNVKENTIGMYSYVKYLIDVLPEELTKVIESLNIRTLNEEKERKLELIFNRNIRQRVIDAKSKIINENEEIDIPPPEDESLIYQGDYDL</sequence>
<dbReference type="AlphaFoldDB" id="A0A3E3EEZ1"/>
<dbReference type="RefSeq" id="WP_117580779.1">
    <property type="nucleotide sequence ID" value="NZ_CP176642.1"/>
</dbReference>
<protein>
    <submittedName>
        <fullName evidence="1">Uncharacterized protein</fullName>
    </submittedName>
</protein>
<name>A0A3E3EEZ1_9FIRM</name>
<organism evidence="1 2">
    <name type="scientific">Thomasclavelia ramosa</name>
    <dbReference type="NCBI Taxonomy" id="1547"/>
    <lineage>
        <taxon>Bacteria</taxon>
        <taxon>Bacillati</taxon>
        <taxon>Bacillota</taxon>
        <taxon>Erysipelotrichia</taxon>
        <taxon>Erysipelotrichales</taxon>
        <taxon>Coprobacillaceae</taxon>
        <taxon>Thomasclavelia</taxon>
    </lineage>
</organism>
<dbReference type="EMBL" id="QUSL01000005">
    <property type="protein sequence ID" value="RGD86455.1"/>
    <property type="molecule type" value="Genomic_DNA"/>
</dbReference>
<reference evidence="1 2" key="1">
    <citation type="submission" date="2018-08" db="EMBL/GenBank/DDBJ databases">
        <title>A genome reference for cultivated species of the human gut microbiota.</title>
        <authorList>
            <person name="Zou Y."/>
            <person name="Xue W."/>
            <person name="Luo G."/>
        </authorList>
    </citation>
    <scope>NUCLEOTIDE SEQUENCE [LARGE SCALE GENOMIC DNA]</scope>
    <source>
        <strain evidence="1 2">OM06-4</strain>
    </source>
</reference>
<accession>A0A3E3EEZ1</accession>
<gene>
    <name evidence="1" type="ORF">DXB93_04555</name>
</gene>
<evidence type="ECO:0000313" key="1">
    <source>
        <dbReference type="EMBL" id="RGD86455.1"/>
    </source>
</evidence>
<comment type="caution">
    <text evidence="1">The sequence shown here is derived from an EMBL/GenBank/DDBJ whole genome shotgun (WGS) entry which is preliminary data.</text>
</comment>
<proteinExistence type="predicted"/>